<name>A0A6G3XP73_9ACTN</name>
<dbReference type="SUPFAM" id="SSF52518">
    <property type="entry name" value="Thiamin diphosphate-binding fold (THDP-binding)"/>
    <property type="match status" value="1"/>
</dbReference>
<keyword evidence="1" id="KW-0670">Pyruvate</keyword>
<gene>
    <name evidence="1" type="ORF">G3M58_75095</name>
</gene>
<proteinExistence type="predicted"/>
<dbReference type="InterPro" id="IPR029061">
    <property type="entry name" value="THDP-binding"/>
</dbReference>
<dbReference type="GO" id="GO:0000287">
    <property type="term" value="F:magnesium ion binding"/>
    <property type="evidence" value="ECO:0007669"/>
    <property type="project" value="UniProtKB-ARBA"/>
</dbReference>
<dbReference type="PANTHER" id="PTHR43825:SF3">
    <property type="entry name" value="PYRUVATE DEHYDROGENASE E1 COMPONENT"/>
    <property type="match status" value="1"/>
</dbReference>
<feature type="non-terminal residue" evidence="1">
    <location>
        <position position="153"/>
    </location>
</feature>
<dbReference type="InterPro" id="IPR051157">
    <property type="entry name" value="PDH/Transketolase"/>
</dbReference>
<accession>A0A6G3XP73</accession>
<organism evidence="1">
    <name type="scientific">Streptomyces sp. SID7499</name>
    <dbReference type="NCBI Taxonomy" id="2706086"/>
    <lineage>
        <taxon>Bacteria</taxon>
        <taxon>Bacillati</taxon>
        <taxon>Actinomycetota</taxon>
        <taxon>Actinomycetes</taxon>
        <taxon>Kitasatosporales</taxon>
        <taxon>Streptomycetaceae</taxon>
        <taxon>Streptomyces</taxon>
    </lineage>
</organism>
<dbReference type="PANTHER" id="PTHR43825">
    <property type="entry name" value="PYRUVATE DEHYDROGENASE E1 COMPONENT"/>
    <property type="match status" value="1"/>
</dbReference>
<feature type="non-terminal residue" evidence="1">
    <location>
        <position position="1"/>
    </location>
</feature>
<protein>
    <submittedName>
        <fullName evidence="1">Pyruvate dehydrogenase (Acetyl-transferring), homodimeric type</fullName>
    </submittedName>
</protein>
<dbReference type="Gene3D" id="3.40.50.970">
    <property type="match status" value="1"/>
</dbReference>
<dbReference type="EMBL" id="JAAGMN010007990">
    <property type="protein sequence ID" value="NEE19487.1"/>
    <property type="molecule type" value="Genomic_DNA"/>
</dbReference>
<sequence length="153" mass="17153">PESTAALALASREQLDNLTFVINCNLQRLDGPVRANFRVVQELEAQFRGAGWNVVKTLWGNAWDELFQLDTQGALLRRLREVPDAQFQTYATRDVAYIREHFFGAEPALVELAKLLTDAKIAECFYTSRGGHEARKVYAAYKAAVEHKGAPTV</sequence>
<evidence type="ECO:0000313" key="1">
    <source>
        <dbReference type="EMBL" id="NEE19487.1"/>
    </source>
</evidence>
<reference evidence="1" key="1">
    <citation type="submission" date="2020-01" db="EMBL/GenBank/DDBJ databases">
        <title>Insect and environment-associated Actinomycetes.</title>
        <authorList>
            <person name="Currrie C."/>
            <person name="Chevrette M."/>
            <person name="Carlson C."/>
            <person name="Stubbendieck R."/>
            <person name="Wendt-Pienkowski E."/>
        </authorList>
    </citation>
    <scope>NUCLEOTIDE SEQUENCE</scope>
    <source>
        <strain evidence="1">SID7499</strain>
    </source>
</reference>
<comment type="caution">
    <text evidence="1">The sequence shown here is derived from an EMBL/GenBank/DDBJ whole genome shotgun (WGS) entry which is preliminary data.</text>
</comment>
<dbReference type="AlphaFoldDB" id="A0A6G3XP73"/>